<dbReference type="Gene3D" id="2.30.30.830">
    <property type="match status" value="1"/>
</dbReference>
<keyword evidence="7" id="KW-0653">Protein transport</keyword>
<keyword evidence="5" id="KW-0997">Cell inner membrane</keyword>
<comment type="similarity">
    <text evidence="2">Belongs to the GSP C family.</text>
</comment>
<dbReference type="NCBIfam" id="TIGR01713">
    <property type="entry name" value="typeII_sec_gspC"/>
    <property type="match status" value="1"/>
</dbReference>
<keyword evidence="4" id="KW-1003">Cell membrane</keyword>
<dbReference type="InterPro" id="IPR001478">
    <property type="entry name" value="PDZ"/>
</dbReference>
<dbReference type="Pfam" id="PF11356">
    <property type="entry name" value="T2SSC"/>
    <property type="match status" value="1"/>
</dbReference>
<dbReference type="InterPro" id="IPR001639">
    <property type="entry name" value="T2SS_protein-GspC"/>
</dbReference>
<evidence type="ECO:0000256" key="5">
    <source>
        <dbReference type="ARBA" id="ARBA00022519"/>
    </source>
</evidence>
<evidence type="ECO:0000256" key="10">
    <source>
        <dbReference type="SAM" id="Phobius"/>
    </source>
</evidence>
<reference evidence="13" key="1">
    <citation type="submission" date="2018-06" db="EMBL/GenBank/DDBJ databases">
        <authorList>
            <person name="Zhirakovskaya E."/>
        </authorList>
    </citation>
    <scope>NUCLEOTIDE SEQUENCE</scope>
</reference>
<accession>A0A3B1BLS7</accession>
<dbReference type="EMBL" id="UOFY01000069">
    <property type="protein sequence ID" value="VAX11520.1"/>
    <property type="molecule type" value="Genomic_DNA"/>
</dbReference>
<evidence type="ECO:0000259" key="11">
    <source>
        <dbReference type="Pfam" id="PF11356"/>
    </source>
</evidence>
<evidence type="ECO:0008006" key="14">
    <source>
        <dbReference type="Google" id="ProtNLM"/>
    </source>
</evidence>
<name>A0A3B1BLS7_9ZZZZ</name>
<dbReference type="GO" id="GO:0015628">
    <property type="term" value="P:protein secretion by the type II secretion system"/>
    <property type="evidence" value="ECO:0007669"/>
    <property type="project" value="InterPro"/>
</dbReference>
<evidence type="ECO:0000256" key="6">
    <source>
        <dbReference type="ARBA" id="ARBA00022692"/>
    </source>
</evidence>
<dbReference type="GO" id="GO:0015627">
    <property type="term" value="C:type II protein secretion system complex"/>
    <property type="evidence" value="ECO:0007669"/>
    <property type="project" value="InterPro"/>
</dbReference>
<gene>
    <name evidence="13" type="ORF">MNBD_GAMMA25-1021</name>
</gene>
<keyword evidence="9 10" id="KW-0472">Membrane</keyword>
<dbReference type="InterPro" id="IPR024961">
    <property type="entry name" value="T2SS_GspC_N"/>
</dbReference>
<protein>
    <recommendedName>
        <fullName evidence="14">Type II secretion system protein GspC N-terminal domain-containing protein</fullName>
    </recommendedName>
</protein>
<dbReference type="GO" id="GO:0005886">
    <property type="term" value="C:plasma membrane"/>
    <property type="evidence" value="ECO:0007669"/>
    <property type="project" value="UniProtKB-SubCell"/>
</dbReference>
<proteinExistence type="inferred from homology"/>
<evidence type="ECO:0000256" key="2">
    <source>
        <dbReference type="ARBA" id="ARBA00007986"/>
    </source>
</evidence>
<evidence type="ECO:0000256" key="1">
    <source>
        <dbReference type="ARBA" id="ARBA00004533"/>
    </source>
</evidence>
<dbReference type="AlphaFoldDB" id="A0A3B1BLS7"/>
<keyword evidence="8 10" id="KW-1133">Transmembrane helix</keyword>
<organism evidence="13">
    <name type="scientific">hydrothermal vent metagenome</name>
    <dbReference type="NCBI Taxonomy" id="652676"/>
    <lineage>
        <taxon>unclassified sequences</taxon>
        <taxon>metagenomes</taxon>
        <taxon>ecological metagenomes</taxon>
    </lineage>
</organism>
<feature type="domain" description="Type II secretion system protein GspC N-terminal" evidence="11">
    <location>
        <begin position="40"/>
        <end position="177"/>
    </location>
</feature>
<feature type="domain" description="PDZ" evidence="12">
    <location>
        <begin position="250"/>
        <end position="299"/>
    </location>
</feature>
<dbReference type="Pfam" id="PF13180">
    <property type="entry name" value="PDZ_2"/>
    <property type="match status" value="1"/>
</dbReference>
<dbReference type="InterPro" id="IPR036034">
    <property type="entry name" value="PDZ_sf"/>
</dbReference>
<evidence type="ECO:0000256" key="7">
    <source>
        <dbReference type="ARBA" id="ARBA00022927"/>
    </source>
</evidence>
<dbReference type="Gene3D" id="2.30.42.10">
    <property type="match status" value="1"/>
</dbReference>
<evidence type="ECO:0000256" key="3">
    <source>
        <dbReference type="ARBA" id="ARBA00022448"/>
    </source>
</evidence>
<evidence type="ECO:0000313" key="13">
    <source>
        <dbReference type="EMBL" id="VAX11520.1"/>
    </source>
</evidence>
<feature type="transmembrane region" description="Helical" evidence="10">
    <location>
        <begin position="33"/>
        <end position="50"/>
    </location>
</feature>
<evidence type="ECO:0000259" key="12">
    <source>
        <dbReference type="Pfam" id="PF13180"/>
    </source>
</evidence>
<keyword evidence="3" id="KW-0813">Transport</keyword>
<evidence type="ECO:0000256" key="4">
    <source>
        <dbReference type="ARBA" id="ARBA00022475"/>
    </source>
</evidence>
<sequence>MPAATNSLQSITDNPLAQKLLAAFQSPEISQRIALVVNIMLITLIAWLVADLSWQLIPADSPTAETAKTAQYAPASRSEKPSMANVVMLHLLGESKTAAGKKSAGPIKAPDTNLRLSLHGVFASDNPDLSLAIIAEKKGKDKTYRQGDSLPSGVLLHEIYADRVILSRNGKFETLRLIRKQANIKVSRSAALPGSGELHQSDRITQFKKSYKKDPQSLWKQIRISPVMKNGRIEGYRFSHNDRALMKDLGILPQDVITAINGTAVTDTAQLMEMMGSISSMSELNLSLRRNGQMKDITVRFD</sequence>
<comment type="subcellular location">
    <subcellularLocation>
        <location evidence="1">Cell inner membrane</location>
    </subcellularLocation>
</comment>
<evidence type="ECO:0000256" key="9">
    <source>
        <dbReference type="ARBA" id="ARBA00023136"/>
    </source>
</evidence>
<evidence type="ECO:0000256" key="8">
    <source>
        <dbReference type="ARBA" id="ARBA00022989"/>
    </source>
</evidence>
<keyword evidence="6 10" id="KW-0812">Transmembrane</keyword>
<dbReference type="SUPFAM" id="SSF50156">
    <property type="entry name" value="PDZ domain-like"/>
    <property type="match status" value="1"/>
</dbReference>